<keyword evidence="4" id="KW-1185">Reference proteome</keyword>
<reference evidence="4" key="1">
    <citation type="journal article" date="2019" name="Int. J. Syst. Evol. Microbiol.">
        <title>The Global Catalogue of Microorganisms (GCM) 10K type strain sequencing project: providing services to taxonomists for standard genome sequencing and annotation.</title>
        <authorList>
            <consortium name="The Broad Institute Genomics Platform"/>
            <consortium name="The Broad Institute Genome Sequencing Center for Infectious Disease"/>
            <person name="Wu L."/>
            <person name="Ma J."/>
        </authorList>
    </citation>
    <scope>NUCLEOTIDE SEQUENCE [LARGE SCALE GENOMIC DNA]</scope>
    <source>
        <strain evidence="4">DT28</strain>
    </source>
</reference>
<evidence type="ECO:0000256" key="1">
    <source>
        <dbReference type="SAM" id="Coils"/>
    </source>
</evidence>
<dbReference type="InterPro" id="IPR046865">
    <property type="entry name" value="FapA_b_solenoid"/>
</dbReference>
<evidence type="ECO:0000313" key="4">
    <source>
        <dbReference type="Proteomes" id="UP001595962"/>
    </source>
</evidence>
<keyword evidence="1" id="KW-0175">Coiled coil</keyword>
<dbReference type="Proteomes" id="UP001595962">
    <property type="component" value="Unassembled WGS sequence"/>
</dbReference>
<feature type="domain" description="Flagellar Assembly Protein A N-terminal region" evidence="2">
    <location>
        <begin position="89"/>
        <end position="264"/>
    </location>
</feature>
<dbReference type="Pfam" id="PF03961">
    <property type="entry name" value="FapA"/>
    <property type="match status" value="1"/>
</dbReference>
<dbReference type="RefSeq" id="WP_377332611.1">
    <property type="nucleotide sequence ID" value="NZ_JBHSGB010000006.1"/>
</dbReference>
<dbReference type="InterPro" id="IPR046866">
    <property type="entry name" value="FapA_N"/>
</dbReference>
<dbReference type="EMBL" id="JBHSGB010000006">
    <property type="protein sequence ID" value="MFC4654607.1"/>
    <property type="molecule type" value="Genomic_DNA"/>
</dbReference>
<gene>
    <name evidence="3" type="ORF">ACFO3I_06190</name>
</gene>
<feature type="coiled-coil region" evidence="1">
    <location>
        <begin position="447"/>
        <end position="518"/>
    </location>
</feature>
<protein>
    <submittedName>
        <fullName evidence="3">DUF342 domain-containing protein</fullName>
    </submittedName>
</protein>
<comment type="caution">
    <text evidence="3">The sequence shown here is derived from an EMBL/GenBank/DDBJ whole genome shotgun (WGS) entry which is preliminary data.</text>
</comment>
<dbReference type="PANTHER" id="PTHR38032">
    <property type="entry name" value="POLYMERASE-RELATED"/>
    <property type="match status" value="1"/>
</dbReference>
<name>A0ABV9JK32_9GAMM</name>
<dbReference type="Pfam" id="PF20250">
    <property type="entry name" value="FapA_N"/>
    <property type="match status" value="1"/>
</dbReference>
<dbReference type="InterPro" id="IPR005646">
    <property type="entry name" value="FapA"/>
</dbReference>
<sequence>MLDAIACQFSLKDDLVFVEIPVSLTDISDATIKEQLEQAGYGRCLILLDQLSNLVVEYKQIQQKIKQQLQSEGYVLKYKVAQRKPAILNIMLSDDAMSATAEIIAAFGGQPVSANDVVKAGQEAGIVFGFQKEQILQLVAHASRADAGSKVRAVIAIGRHAEAGKDSFFEPLISDMGNRIRKPVAQSEGKVDLRDFGVIASVKAGDILMRRMPPTKGKSGMTVTGKALQALDGQEKPWGAGDGAEVSADDSNVLLAVRDGMPRLLEAAVTVDEVFVCSKVDASTGHIIFKGAVVINGDVAEAMKVVAGGNVFIKGVFEGTLLESGGDVSIGGAAIGHQINDDHSAQLSTVIRAKGNIQCTLAQYVQFECDGLLNATKQLLHCDVQASEVLAGAPDKINGKIVGGSYYLGSSLKCGELGALSGSLLKIRLNRLMDPILEKQSVLKTTLLELKGEMEEIKTHVEQMKQMERSPAVLEQLTAMVKDYEEQRRIAAAFIADIKQLEENRRQLLLAVAVEARQKLFTGVECQIGQELTRTRREYGPSRIRLSDQGVVVEAFL</sequence>
<proteinExistence type="predicted"/>
<organism evidence="3 4">
    <name type="scientific">Rheinheimera marina</name>
    <dbReference type="NCBI Taxonomy" id="1774958"/>
    <lineage>
        <taxon>Bacteria</taxon>
        <taxon>Pseudomonadati</taxon>
        <taxon>Pseudomonadota</taxon>
        <taxon>Gammaproteobacteria</taxon>
        <taxon>Chromatiales</taxon>
        <taxon>Chromatiaceae</taxon>
        <taxon>Rheinheimera</taxon>
    </lineage>
</organism>
<accession>A0ABV9JK32</accession>
<evidence type="ECO:0000259" key="2">
    <source>
        <dbReference type="Pfam" id="PF20250"/>
    </source>
</evidence>
<dbReference type="PANTHER" id="PTHR38032:SF1">
    <property type="entry name" value="RNA-BINDING PROTEIN KHPB N-TERMINAL DOMAIN-CONTAINING PROTEIN"/>
    <property type="match status" value="1"/>
</dbReference>
<evidence type="ECO:0000313" key="3">
    <source>
        <dbReference type="EMBL" id="MFC4654607.1"/>
    </source>
</evidence>